<dbReference type="InterPro" id="IPR001138">
    <property type="entry name" value="Zn2Cys6_DnaBD"/>
</dbReference>
<dbReference type="GO" id="GO:0045944">
    <property type="term" value="P:positive regulation of transcription by RNA polymerase II"/>
    <property type="evidence" value="ECO:0007669"/>
    <property type="project" value="TreeGrafter"/>
</dbReference>
<dbReference type="PROSITE" id="PS00463">
    <property type="entry name" value="ZN2_CY6_FUNGAL_1"/>
    <property type="match status" value="1"/>
</dbReference>
<dbReference type="GO" id="GO:0005634">
    <property type="term" value="C:nucleus"/>
    <property type="evidence" value="ECO:0007669"/>
    <property type="project" value="TreeGrafter"/>
</dbReference>
<dbReference type="Gene3D" id="4.10.240.10">
    <property type="entry name" value="Zn(2)-C6 fungal-type DNA-binding domain"/>
    <property type="match status" value="1"/>
</dbReference>
<name>A0A6A5USX2_9PLEO</name>
<dbReference type="CDD" id="cd00067">
    <property type="entry name" value="GAL4"/>
    <property type="match status" value="1"/>
</dbReference>
<evidence type="ECO:0000313" key="4">
    <source>
        <dbReference type="EMBL" id="KAF1967935.1"/>
    </source>
</evidence>
<evidence type="ECO:0000256" key="1">
    <source>
        <dbReference type="ARBA" id="ARBA00023242"/>
    </source>
</evidence>
<feature type="region of interest" description="Disordered" evidence="2">
    <location>
        <begin position="84"/>
        <end position="142"/>
    </location>
</feature>
<dbReference type="GO" id="GO:0000981">
    <property type="term" value="F:DNA-binding transcription factor activity, RNA polymerase II-specific"/>
    <property type="evidence" value="ECO:0007669"/>
    <property type="project" value="InterPro"/>
</dbReference>
<keyword evidence="5" id="KW-1185">Reference proteome</keyword>
<feature type="domain" description="Zn(2)-C6 fungal-type" evidence="3">
    <location>
        <begin position="24"/>
        <end position="54"/>
    </location>
</feature>
<keyword evidence="1" id="KW-0539">Nucleus</keyword>
<dbReference type="InterPro" id="IPR036864">
    <property type="entry name" value="Zn2-C6_fun-type_DNA-bd_sf"/>
</dbReference>
<dbReference type="Pfam" id="PF00172">
    <property type="entry name" value="Zn_clus"/>
    <property type="match status" value="1"/>
</dbReference>
<sequence length="377" mass="41350">MDPSHGPELADDLEKSRQKRSRTGCLTCRNRRRKCDEGKPRCQNCISKGLECKHAAAFQILGKNNFTPALPSEGKEGYAELQFVPENGDKGDNKKRKNNAKGGTDIPGAPSPDLGLAGPQLASPNDDRSFEGLQGARSHSPSTERYEFALHGLLALGSANGGDVEECEADYGTMVLPESQNVALPNDANVILNRARQESNANNAATMQATPSMSALSSVSIPQMASEHVLECFRHYRYNIAPWMDICDMSQCFGGEVLQLSMASPEIHCEILALAEASIDARQRLRSLGAGMLPSMQQDNDNSTINAHQRLADLLHIVRAVVTNLSEFWNREDATRSMQQVLEPALVDVNKNPSCKESLTPARFWLTARLRKWCPCS</sequence>
<evidence type="ECO:0000256" key="2">
    <source>
        <dbReference type="SAM" id="MobiDB-lite"/>
    </source>
</evidence>
<dbReference type="GO" id="GO:0000976">
    <property type="term" value="F:transcription cis-regulatory region binding"/>
    <property type="evidence" value="ECO:0007669"/>
    <property type="project" value="TreeGrafter"/>
</dbReference>
<protein>
    <recommendedName>
        <fullName evidence="3">Zn(2)-C6 fungal-type domain-containing protein</fullName>
    </recommendedName>
</protein>
<feature type="region of interest" description="Disordered" evidence="2">
    <location>
        <begin position="1"/>
        <end position="23"/>
    </location>
</feature>
<dbReference type="Proteomes" id="UP000800036">
    <property type="component" value="Unassembled WGS sequence"/>
</dbReference>
<organism evidence="4 5">
    <name type="scientific">Bimuria novae-zelandiae CBS 107.79</name>
    <dbReference type="NCBI Taxonomy" id="1447943"/>
    <lineage>
        <taxon>Eukaryota</taxon>
        <taxon>Fungi</taxon>
        <taxon>Dikarya</taxon>
        <taxon>Ascomycota</taxon>
        <taxon>Pezizomycotina</taxon>
        <taxon>Dothideomycetes</taxon>
        <taxon>Pleosporomycetidae</taxon>
        <taxon>Pleosporales</taxon>
        <taxon>Massarineae</taxon>
        <taxon>Didymosphaeriaceae</taxon>
        <taxon>Bimuria</taxon>
    </lineage>
</organism>
<dbReference type="PANTHER" id="PTHR37534">
    <property type="entry name" value="TRANSCRIPTIONAL ACTIVATOR PROTEIN UGA3"/>
    <property type="match status" value="1"/>
</dbReference>
<evidence type="ECO:0000313" key="5">
    <source>
        <dbReference type="Proteomes" id="UP000800036"/>
    </source>
</evidence>
<dbReference type="GO" id="GO:0008270">
    <property type="term" value="F:zinc ion binding"/>
    <property type="evidence" value="ECO:0007669"/>
    <property type="project" value="InterPro"/>
</dbReference>
<accession>A0A6A5USX2</accession>
<dbReference type="EMBL" id="ML976726">
    <property type="protein sequence ID" value="KAF1967935.1"/>
    <property type="molecule type" value="Genomic_DNA"/>
</dbReference>
<dbReference type="AlphaFoldDB" id="A0A6A5USX2"/>
<dbReference type="SMART" id="SM00066">
    <property type="entry name" value="GAL4"/>
    <property type="match status" value="1"/>
</dbReference>
<proteinExistence type="predicted"/>
<gene>
    <name evidence="4" type="ORF">BU23DRAFT_515466</name>
</gene>
<dbReference type="SUPFAM" id="SSF57701">
    <property type="entry name" value="Zn2/Cys6 DNA-binding domain"/>
    <property type="match status" value="1"/>
</dbReference>
<reference evidence="4" key="1">
    <citation type="journal article" date="2020" name="Stud. Mycol.">
        <title>101 Dothideomycetes genomes: a test case for predicting lifestyles and emergence of pathogens.</title>
        <authorList>
            <person name="Haridas S."/>
            <person name="Albert R."/>
            <person name="Binder M."/>
            <person name="Bloem J."/>
            <person name="Labutti K."/>
            <person name="Salamov A."/>
            <person name="Andreopoulos B."/>
            <person name="Baker S."/>
            <person name="Barry K."/>
            <person name="Bills G."/>
            <person name="Bluhm B."/>
            <person name="Cannon C."/>
            <person name="Castanera R."/>
            <person name="Culley D."/>
            <person name="Daum C."/>
            <person name="Ezra D."/>
            <person name="Gonzalez J."/>
            <person name="Henrissat B."/>
            <person name="Kuo A."/>
            <person name="Liang C."/>
            <person name="Lipzen A."/>
            <person name="Lutzoni F."/>
            <person name="Magnuson J."/>
            <person name="Mondo S."/>
            <person name="Nolan M."/>
            <person name="Ohm R."/>
            <person name="Pangilinan J."/>
            <person name="Park H.-J."/>
            <person name="Ramirez L."/>
            <person name="Alfaro M."/>
            <person name="Sun H."/>
            <person name="Tritt A."/>
            <person name="Yoshinaga Y."/>
            <person name="Zwiers L.-H."/>
            <person name="Turgeon B."/>
            <person name="Goodwin S."/>
            <person name="Spatafora J."/>
            <person name="Crous P."/>
            <person name="Grigoriev I."/>
        </authorList>
    </citation>
    <scope>NUCLEOTIDE SEQUENCE</scope>
    <source>
        <strain evidence="4">CBS 107.79</strain>
    </source>
</reference>
<dbReference type="OrthoDB" id="4475584at2759"/>
<dbReference type="PANTHER" id="PTHR37534:SF9">
    <property type="entry name" value="ZN(II)2CYS6 TRANSCRIPTION FACTOR (EUROFUNG)"/>
    <property type="match status" value="1"/>
</dbReference>
<evidence type="ECO:0000259" key="3">
    <source>
        <dbReference type="PROSITE" id="PS50048"/>
    </source>
</evidence>
<dbReference type="PROSITE" id="PS50048">
    <property type="entry name" value="ZN2_CY6_FUNGAL_2"/>
    <property type="match status" value="1"/>
</dbReference>